<evidence type="ECO:0000256" key="3">
    <source>
        <dbReference type="ARBA" id="ARBA00022692"/>
    </source>
</evidence>
<comment type="caution">
    <text evidence="9">The sequence shown here is derived from an EMBL/GenBank/DDBJ whole genome shotgun (WGS) entry which is preliminary data.</text>
</comment>
<feature type="region of interest" description="Disordered" evidence="6">
    <location>
        <begin position="1"/>
        <end position="26"/>
    </location>
</feature>
<accession>A0ABR1T8F1</accession>
<keyword evidence="2" id="KW-0813">Transport</keyword>
<gene>
    <name evidence="9" type="ORF">PG994_013367</name>
</gene>
<keyword evidence="10" id="KW-1185">Reference proteome</keyword>
<feature type="transmembrane region" description="Helical" evidence="7">
    <location>
        <begin position="271"/>
        <end position="293"/>
    </location>
</feature>
<evidence type="ECO:0000256" key="4">
    <source>
        <dbReference type="ARBA" id="ARBA00022989"/>
    </source>
</evidence>
<dbReference type="Gene3D" id="1.20.1250.20">
    <property type="entry name" value="MFS general substrate transporter like domains"/>
    <property type="match status" value="2"/>
</dbReference>
<feature type="transmembrane region" description="Helical" evidence="7">
    <location>
        <begin position="329"/>
        <end position="348"/>
    </location>
</feature>
<feature type="transmembrane region" description="Helical" evidence="7">
    <location>
        <begin position="108"/>
        <end position="127"/>
    </location>
</feature>
<proteinExistence type="predicted"/>
<feature type="transmembrane region" description="Helical" evidence="7">
    <location>
        <begin position="392"/>
        <end position="410"/>
    </location>
</feature>
<sequence>MTFSENRKTPIVDTPADSDAEVSGGSAPVDEKKLLRKLDYNLLPAVGVLYLLSFLDRSNVGNARIEGMLDDLHMTGNQYLTGLTLYFVAYVIFEVPCNIILKRTGPRVWLPTLTIAWGIVATLLGIVQDMPAFFVARFFLGITESGLFPGVVYYFSMWYKRRERQYRISLFFSAASLAGAFGGVLAYGIGRMSGIVWEHGWRWIFILEGILTVLVAFAAYWFIHNYPKTAQFLTEDERRYIHQRLAADSDATNDEKFSWSAVSDALKDGNCWLYGLGFHTMSLPLYTLSLFLPGLHRRQSPTPNSPPYAFAFLTTIALAVLSERTGQRALFIAGSSPFAAVGYCILLSNTDPRQKPGVSYLGTFFAVGGIYPAVALVLSWPAINVSGQTKRAAANAMQISIGNLGAVLGTQLYRSADGPRFVLGHSVALAYLLANVVIVSILWTRLRRENRRRDDAGVSAVVEELSSWKGDADPRWRFEY</sequence>
<dbReference type="RefSeq" id="XP_066709737.1">
    <property type="nucleotide sequence ID" value="XM_066864776.1"/>
</dbReference>
<comment type="subcellular location">
    <subcellularLocation>
        <location evidence="1">Membrane</location>
        <topology evidence="1">Multi-pass membrane protein</topology>
    </subcellularLocation>
</comment>
<dbReference type="InterPro" id="IPR036259">
    <property type="entry name" value="MFS_trans_sf"/>
</dbReference>
<protein>
    <recommendedName>
        <fullName evidence="8">Major facilitator superfamily (MFS) profile domain-containing protein</fullName>
    </recommendedName>
</protein>
<name>A0ABR1T8F1_9PEZI</name>
<feature type="transmembrane region" description="Helical" evidence="7">
    <location>
        <begin position="79"/>
        <end position="101"/>
    </location>
</feature>
<feature type="transmembrane region" description="Helical" evidence="7">
    <location>
        <begin position="422"/>
        <end position="443"/>
    </location>
</feature>
<feature type="compositionally biased region" description="Basic and acidic residues" evidence="6">
    <location>
        <begin position="1"/>
        <end position="10"/>
    </location>
</feature>
<keyword evidence="4 7" id="KW-1133">Transmembrane helix</keyword>
<evidence type="ECO:0000256" key="7">
    <source>
        <dbReference type="SAM" id="Phobius"/>
    </source>
</evidence>
<dbReference type="PANTHER" id="PTHR43791">
    <property type="entry name" value="PERMEASE-RELATED"/>
    <property type="match status" value="1"/>
</dbReference>
<feature type="transmembrane region" description="Helical" evidence="7">
    <location>
        <begin position="133"/>
        <end position="156"/>
    </location>
</feature>
<reference evidence="9 10" key="1">
    <citation type="submission" date="2023-01" db="EMBL/GenBank/DDBJ databases">
        <title>Analysis of 21 Apiospora genomes using comparative genomics revels a genus with tremendous synthesis potential of carbohydrate active enzymes and secondary metabolites.</title>
        <authorList>
            <person name="Sorensen T."/>
        </authorList>
    </citation>
    <scope>NUCLEOTIDE SEQUENCE [LARGE SCALE GENOMIC DNA]</scope>
    <source>
        <strain evidence="9 10">CBS 135458</strain>
    </source>
</reference>
<feature type="domain" description="Major facilitator superfamily (MFS) profile" evidence="8">
    <location>
        <begin position="42"/>
        <end position="452"/>
    </location>
</feature>
<evidence type="ECO:0000256" key="2">
    <source>
        <dbReference type="ARBA" id="ARBA00022448"/>
    </source>
</evidence>
<evidence type="ECO:0000259" key="8">
    <source>
        <dbReference type="PROSITE" id="PS50850"/>
    </source>
</evidence>
<feature type="transmembrane region" description="Helical" evidence="7">
    <location>
        <begin position="360"/>
        <end position="380"/>
    </location>
</feature>
<dbReference type="EMBL" id="JAQQWL010000013">
    <property type="protein sequence ID" value="KAK8042884.1"/>
    <property type="molecule type" value="Genomic_DNA"/>
</dbReference>
<dbReference type="InterPro" id="IPR011701">
    <property type="entry name" value="MFS"/>
</dbReference>
<evidence type="ECO:0000313" key="9">
    <source>
        <dbReference type="EMBL" id="KAK8042884.1"/>
    </source>
</evidence>
<evidence type="ECO:0000256" key="1">
    <source>
        <dbReference type="ARBA" id="ARBA00004141"/>
    </source>
</evidence>
<evidence type="ECO:0000256" key="6">
    <source>
        <dbReference type="SAM" id="MobiDB-lite"/>
    </source>
</evidence>
<dbReference type="SUPFAM" id="SSF103473">
    <property type="entry name" value="MFS general substrate transporter"/>
    <property type="match status" value="1"/>
</dbReference>
<dbReference type="InterPro" id="IPR020846">
    <property type="entry name" value="MFS_dom"/>
</dbReference>
<evidence type="ECO:0000313" key="10">
    <source>
        <dbReference type="Proteomes" id="UP001480595"/>
    </source>
</evidence>
<dbReference type="PANTHER" id="PTHR43791:SF22">
    <property type="entry name" value="TRANSPORTER, PUTATIVE (AFU_ORTHOLOGUE AFUA_6G11320)-RELATED"/>
    <property type="match status" value="1"/>
</dbReference>
<feature type="transmembrane region" description="Helical" evidence="7">
    <location>
        <begin position="305"/>
        <end position="322"/>
    </location>
</feature>
<dbReference type="Pfam" id="PF07690">
    <property type="entry name" value="MFS_1"/>
    <property type="match status" value="1"/>
</dbReference>
<feature type="transmembrane region" description="Helical" evidence="7">
    <location>
        <begin position="201"/>
        <end position="223"/>
    </location>
</feature>
<keyword evidence="3 7" id="KW-0812">Transmembrane</keyword>
<dbReference type="Proteomes" id="UP001480595">
    <property type="component" value="Unassembled WGS sequence"/>
</dbReference>
<feature type="transmembrane region" description="Helical" evidence="7">
    <location>
        <begin position="168"/>
        <end position="189"/>
    </location>
</feature>
<evidence type="ECO:0000256" key="5">
    <source>
        <dbReference type="ARBA" id="ARBA00023136"/>
    </source>
</evidence>
<keyword evidence="5 7" id="KW-0472">Membrane</keyword>
<dbReference type="GeneID" id="92097839"/>
<organism evidence="9 10">
    <name type="scientific">Apiospora phragmitis</name>
    <dbReference type="NCBI Taxonomy" id="2905665"/>
    <lineage>
        <taxon>Eukaryota</taxon>
        <taxon>Fungi</taxon>
        <taxon>Dikarya</taxon>
        <taxon>Ascomycota</taxon>
        <taxon>Pezizomycotina</taxon>
        <taxon>Sordariomycetes</taxon>
        <taxon>Xylariomycetidae</taxon>
        <taxon>Amphisphaeriales</taxon>
        <taxon>Apiosporaceae</taxon>
        <taxon>Apiospora</taxon>
    </lineage>
</organism>
<dbReference type="PROSITE" id="PS50850">
    <property type="entry name" value="MFS"/>
    <property type="match status" value="1"/>
</dbReference>